<keyword evidence="2" id="KW-1185">Reference proteome</keyword>
<evidence type="ECO:0000313" key="1">
    <source>
        <dbReference type="EMBL" id="EDR14809.1"/>
    </source>
</evidence>
<dbReference type="Proteomes" id="UP000001194">
    <property type="component" value="Unassembled WGS sequence"/>
</dbReference>
<dbReference type="KEGG" id="lbc:LACBIDRAFT_305929"/>
<name>B0CS98_LACBS</name>
<dbReference type="HOGENOM" id="CLU_2264218_0_0_1"/>
<sequence>MLRKCLIVIGRPLHWFVRGRNLRKTGCMSDDWTRTYRSFHYHCGLADLTSNKSEPHHTSRQRMSCLDNPHHVSQPIVDLTFHLRQPCGSESRLHATHKPQACI</sequence>
<gene>
    <name evidence="1" type="ORF">LACBIDRAFT_305929</name>
</gene>
<dbReference type="GeneID" id="6070394"/>
<dbReference type="AlphaFoldDB" id="B0CS98"/>
<organism evidence="2">
    <name type="scientific">Laccaria bicolor (strain S238N-H82 / ATCC MYA-4686)</name>
    <name type="common">Bicoloured deceiver</name>
    <name type="synonym">Laccaria laccata var. bicolor</name>
    <dbReference type="NCBI Taxonomy" id="486041"/>
    <lineage>
        <taxon>Eukaryota</taxon>
        <taxon>Fungi</taxon>
        <taxon>Dikarya</taxon>
        <taxon>Basidiomycota</taxon>
        <taxon>Agaricomycotina</taxon>
        <taxon>Agaricomycetes</taxon>
        <taxon>Agaricomycetidae</taxon>
        <taxon>Agaricales</taxon>
        <taxon>Agaricineae</taxon>
        <taxon>Hydnangiaceae</taxon>
        <taxon>Laccaria</taxon>
    </lineage>
</organism>
<dbReference type="EMBL" id="DS547092">
    <property type="protein sequence ID" value="EDR14809.1"/>
    <property type="molecule type" value="Genomic_DNA"/>
</dbReference>
<reference evidence="1 2" key="1">
    <citation type="journal article" date="2008" name="Nature">
        <title>The genome of Laccaria bicolor provides insights into mycorrhizal symbiosis.</title>
        <authorList>
            <person name="Martin F."/>
            <person name="Aerts A."/>
            <person name="Ahren D."/>
            <person name="Brun A."/>
            <person name="Danchin E.G.J."/>
            <person name="Duchaussoy F."/>
            <person name="Gibon J."/>
            <person name="Kohler A."/>
            <person name="Lindquist E."/>
            <person name="Pereda V."/>
            <person name="Salamov A."/>
            <person name="Shapiro H.J."/>
            <person name="Wuyts J."/>
            <person name="Blaudez D."/>
            <person name="Buee M."/>
            <person name="Brokstein P."/>
            <person name="Canbaeck B."/>
            <person name="Cohen D."/>
            <person name="Courty P.E."/>
            <person name="Coutinho P.M."/>
            <person name="Delaruelle C."/>
            <person name="Detter J.C."/>
            <person name="Deveau A."/>
            <person name="DiFazio S."/>
            <person name="Duplessis S."/>
            <person name="Fraissinet-Tachet L."/>
            <person name="Lucic E."/>
            <person name="Frey-Klett P."/>
            <person name="Fourrey C."/>
            <person name="Feussner I."/>
            <person name="Gay G."/>
            <person name="Grimwood J."/>
            <person name="Hoegger P.J."/>
            <person name="Jain P."/>
            <person name="Kilaru S."/>
            <person name="Labbe J."/>
            <person name="Lin Y.C."/>
            <person name="Legue V."/>
            <person name="Le Tacon F."/>
            <person name="Marmeisse R."/>
            <person name="Melayah D."/>
            <person name="Montanini B."/>
            <person name="Muratet M."/>
            <person name="Nehls U."/>
            <person name="Niculita-Hirzel H."/>
            <person name="Oudot-Le Secq M.P."/>
            <person name="Peter M."/>
            <person name="Quesneville H."/>
            <person name="Rajashekar B."/>
            <person name="Reich M."/>
            <person name="Rouhier N."/>
            <person name="Schmutz J."/>
            <person name="Yin T."/>
            <person name="Chalot M."/>
            <person name="Henrissat B."/>
            <person name="Kuees U."/>
            <person name="Lucas S."/>
            <person name="Van de Peer Y."/>
            <person name="Podila G.K."/>
            <person name="Polle A."/>
            <person name="Pukkila P.J."/>
            <person name="Richardson P.M."/>
            <person name="Rouze P."/>
            <person name="Sanders I.R."/>
            <person name="Stajich J.E."/>
            <person name="Tunlid A."/>
            <person name="Tuskan G."/>
            <person name="Grigoriev I.V."/>
        </authorList>
    </citation>
    <scope>NUCLEOTIDE SEQUENCE [LARGE SCALE GENOMIC DNA]</scope>
    <source>
        <strain evidence="2">S238N-H82 / ATCC MYA-4686</strain>
    </source>
</reference>
<accession>B0CS98</accession>
<protein>
    <submittedName>
        <fullName evidence="1">Predicted protein</fullName>
    </submittedName>
</protein>
<dbReference type="RefSeq" id="XP_001875368.1">
    <property type="nucleotide sequence ID" value="XM_001875333.1"/>
</dbReference>
<dbReference type="OrthoDB" id="10422547at2759"/>
<proteinExistence type="predicted"/>
<dbReference type="InParanoid" id="B0CS98"/>
<evidence type="ECO:0000313" key="2">
    <source>
        <dbReference type="Proteomes" id="UP000001194"/>
    </source>
</evidence>